<sequence length="269" mass="31034">MDTPRRRPMDISSSWRASSRIFDGEVENPTIRDVLRAIGDLRSSVDDLRKEVKAVQEAVMKQPTTIPQDKQRVPLELAARVRRIYRGLGDLEWIVGPNDCFRSTHNEDVTNTIIQAIKDGGENLGPENVIRKACNRFYENLKAQHKADLEGRMEGIKKNKKMNSRRDRLFKQRLQVAKDLLEEDDFVYLKGSGPQYMSDEESGEEDKALYRALQPRWRHSKLSRILHRCQQALESNAKAWRKPACQRQRIMCGPSPRLPPVNKPNYVAA</sequence>
<organism evidence="1 2">
    <name type="scientific">Coilia grayii</name>
    <name type="common">Gray's grenadier anchovy</name>
    <dbReference type="NCBI Taxonomy" id="363190"/>
    <lineage>
        <taxon>Eukaryota</taxon>
        <taxon>Metazoa</taxon>
        <taxon>Chordata</taxon>
        <taxon>Craniata</taxon>
        <taxon>Vertebrata</taxon>
        <taxon>Euteleostomi</taxon>
        <taxon>Actinopterygii</taxon>
        <taxon>Neopterygii</taxon>
        <taxon>Teleostei</taxon>
        <taxon>Clupei</taxon>
        <taxon>Clupeiformes</taxon>
        <taxon>Clupeoidei</taxon>
        <taxon>Engraulidae</taxon>
        <taxon>Coilinae</taxon>
        <taxon>Coilia</taxon>
    </lineage>
</organism>
<dbReference type="Pfam" id="PF15394">
    <property type="entry name" value="DUF4616"/>
    <property type="match status" value="1"/>
</dbReference>
<evidence type="ECO:0000313" key="2">
    <source>
        <dbReference type="Proteomes" id="UP001591681"/>
    </source>
</evidence>
<protein>
    <submittedName>
        <fullName evidence="1">Uncharacterized protein</fullName>
    </submittedName>
</protein>
<name>A0ABD1JGR4_9TELE</name>
<keyword evidence="2" id="KW-1185">Reference proteome</keyword>
<dbReference type="PANTHER" id="PTHR14375:SF2">
    <property type="entry name" value="SIMILAR TO RIKEN CDNA 4931414P19"/>
    <property type="match status" value="1"/>
</dbReference>
<comment type="caution">
    <text evidence="1">The sequence shown here is derived from an EMBL/GenBank/DDBJ whole genome shotgun (WGS) entry which is preliminary data.</text>
</comment>
<dbReference type="Proteomes" id="UP001591681">
    <property type="component" value="Unassembled WGS sequence"/>
</dbReference>
<reference evidence="1 2" key="1">
    <citation type="submission" date="2024-09" db="EMBL/GenBank/DDBJ databases">
        <title>A chromosome-level genome assembly of Gray's grenadier anchovy, Coilia grayii.</title>
        <authorList>
            <person name="Fu Z."/>
        </authorList>
    </citation>
    <scope>NUCLEOTIDE SEQUENCE [LARGE SCALE GENOMIC DNA]</scope>
    <source>
        <strain evidence="1">G4</strain>
        <tissue evidence="1">Muscle</tissue>
    </source>
</reference>
<dbReference type="AlphaFoldDB" id="A0ABD1JGR4"/>
<evidence type="ECO:0000313" key="1">
    <source>
        <dbReference type="EMBL" id="KAL2086232.1"/>
    </source>
</evidence>
<proteinExistence type="predicted"/>
<dbReference type="InterPro" id="IPR028101">
    <property type="entry name" value="DUF4616"/>
</dbReference>
<dbReference type="PANTHER" id="PTHR14375">
    <property type="entry name" value="SIMILAR TO RIKEN CDNA 4931414P19"/>
    <property type="match status" value="1"/>
</dbReference>
<gene>
    <name evidence="1" type="ORF">ACEWY4_017291</name>
</gene>
<accession>A0ABD1JGR4</accession>
<dbReference type="EMBL" id="JBHFQA010000015">
    <property type="protein sequence ID" value="KAL2086232.1"/>
    <property type="molecule type" value="Genomic_DNA"/>
</dbReference>